<dbReference type="Proteomes" id="UP000199645">
    <property type="component" value="Unassembled WGS sequence"/>
</dbReference>
<sequence>MARNVRRLREARRHTVRSLSTRLGEIGRPILPSGITKIEDGTRRVDVGDLVALAEVLGVSPATLLMPGAPDGDKSWRARWRWMHGTAPLPDAETDPEEFHRTNRPYEDPNPIKAASNQLNEIAAVLSSGNIALVSFVADDGSVWDLEKRDGSR</sequence>
<name>A0A1I2IUP1_9ACTN</name>
<dbReference type="GO" id="GO:0003677">
    <property type="term" value="F:DNA binding"/>
    <property type="evidence" value="ECO:0007669"/>
    <property type="project" value="InterPro"/>
</dbReference>
<dbReference type="Gene3D" id="1.10.260.40">
    <property type="entry name" value="lambda repressor-like DNA-binding domains"/>
    <property type="match status" value="1"/>
</dbReference>
<feature type="domain" description="HTH cro/C1-type" evidence="1">
    <location>
        <begin position="32"/>
        <end position="64"/>
    </location>
</feature>
<organism evidence="2 3">
    <name type="scientific">Actinoplanes philippinensis</name>
    <dbReference type="NCBI Taxonomy" id="35752"/>
    <lineage>
        <taxon>Bacteria</taxon>
        <taxon>Bacillati</taxon>
        <taxon>Actinomycetota</taxon>
        <taxon>Actinomycetes</taxon>
        <taxon>Micromonosporales</taxon>
        <taxon>Micromonosporaceae</taxon>
        <taxon>Actinoplanes</taxon>
    </lineage>
</organism>
<dbReference type="EMBL" id="FONV01000010">
    <property type="protein sequence ID" value="SFF44476.1"/>
    <property type="molecule type" value="Genomic_DNA"/>
</dbReference>
<dbReference type="Pfam" id="PF13560">
    <property type="entry name" value="HTH_31"/>
    <property type="match status" value="1"/>
</dbReference>
<dbReference type="AlphaFoldDB" id="A0A1I2IUP1"/>
<accession>A0A1I2IUP1</accession>
<evidence type="ECO:0000313" key="3">
    <source>
        <dbReference type="Proteomes" id="UP000199645"/>
    </source>
</evidence>
<evidence type="ECO:0000259" key="1">
    <source>
        <dbReference type="PROSITE" id="PS50943"/>
    </source>
</evidence>
<protein>
    <submittedName>
        <fullName evidence="2">Helix-turn-helix domain-containing protein</fullName>
    </submittedName>
</protein>
<dbReference type="PROSITE" id="PS50943">
    <property type="entry name" value="HTH_CROC1"/>
    <property type="match status" value="1"/>
</dbReference>
<dbReference type="SUPFAM" id="SSF47413">
    <property type="entry name" value="lambda repressor-like DNA-binding domains"/>
    <property type="match status" value="1"/>
</dbReference>
<dbReference type="InterPro" id="IPR001387">
    <property type="entry name" value="Cro/C1-type_HTH"/>
</dbReference>
<proteinExistence type="predicted"/>
<dbReference type="InterPro" id="IPR010982">
    <property type="entry name" value="Lambda_DNA-bd_dom_sf"/>
</dbReference>
<reference evidence="2 3" key="1">
    <citation type="submission" date="2016-10" db="EMBL/GenBank/DDBJ databases">
        <authorList>
            <person name="de Groot N.N."/>
        </authorList>
    </citation>
    <scope>NUCLEOTIDE SEQUENCE [LARGE SCALE GENOMIC DNA]</scope>
    <source>
        <strain evidence="2 3">DSM 43019</strain>
    </source>
</reference>
<dbReference type="SMART" id="SM00530">
    <property type="entry name" value="HTH_XRE"/>
    <property type="match status" value="1"/>
</dbReference>
<gene>
    <name evidence="2" type="ORF">SAMN05421541_110342</name>
</gene>
<dbReference type="CDD" id="cd00093">
    <property type="entry name" value="HTH_XRE"/>
    <property type="match status" value="1"/>
</dbReference>
<evidence type="ECO:0000313" key="2">
    <source>
        <dbReference type="EMBL" id="SFF44476.1"/>
    </source>
</evidence>
<keyword evidence="3" id="KW-1185">Reference proteome</keyword>
<dbReference type="STRING" id="35752.SAMN05421541_110342"/>